<dbReference type="SUPFAM" id="SSF56349">
    <property type="entry name" value="DNA breaking-rejoining enzymes"/>
    <property type="match status" value="1"/>
</dbReference>
<dbReference type="Gene3D" id="1.10.443.10">
    <property type="entry name" value="Intergrase catalytic core"/>
    <property type="match status" value="1"/>
</dbReference>
<dbReference type="PROSITE" id="PS51898">
    <property type="entry name" value="TYR_RECOMBINASE"/>
    <property type="match status" value="1"/>
</dbReference>
<organism evidence="7 8">
    <name type="scientific">Enterobacter asburiae</name>
    <dbReference type="NCBI Taxonomy" id="61645"/>
    <lineage>
        <taxon>Bacteria</taxon>
        <taxon>Pseudomonadati</taxon>
        <taxon>Pseudomonadota</taxon>
        <taxon>Gammaproteobacteria</taxon>
        <taxon>Enterobacterales</taxon>
        <taxon>Enterobacteriaceae</taxon>
        <taxon>Enterobacter</taxon>
        <taxon>Enterobacter cloacae complex</taxon>
    </lineage>
</organism>
<evidence type="ECO:0000259" key="6">
    <source>
        <dbReference type="PROSITE" id="PS51900"/>
    </source>
</evidence>
<dbReference type="PANTHER" id="PTHR30349">
    <property type="entry name" value="PHAGE INTEGRASE-RELATED"/>
    <property type="match status" value="1"/>
</dbReference>
<keyword evidence="2 4" id="KW-0238">DNA-binding</keyword>
<keyword evidence="1" id="KW-0229">DNA integration</keyword>
<dbReference type="InterPro" id="IPR022000">
    <property type="entry name" value="Min27-like_integrase_DNA_bind"/>
</dbReference>
<comment type="caution">
    <text evidence="7">The sequence shown here is derived from an EMBL/GenBank/DDBJ whole genome shotgun (WGS) entry which is preliminary data.</text>
</comment>
<evidence type="ECO:0000313" key="7">
    <source>
        <dbReference type="EMBL" id="MEC5729366.1"/>
    </source>
</evidence>
<dbReference type="RefSeq" id="WP_241175432.1">
    <property type="nucleotide sequence ID" value="NZ_JAKWHR010000165.1"/>
</dbReference>
<feature type="domain" description="Core-binding (CB)" evidence="6">
    <location>
        <begin position="80"/>
        <end position="175"/>
    </location>
</feature>
<evidence type="ECO:0000256" key="3">
    <source>
        <dbReference type="ARBA" id="ARBA00023172"/>
    </source>
</evidence>
<accession>A0ABU6KUU4</accession>
<gene>
    <name evidence="7" type="ORF">QAA55_013210</name>
</gene>
<keyword evidence="8" id="KW-1185">Reference proteome</keyword>
<proteinExistence type="predicted"/>
<sequence length="426" mass="48232">MDFPTGVELHNGKIRISFTYRGIRCREVLKGWSVTPGNLRKAGNLRAVIVSEIHLGQFDYAARFPESKALAKFSSTKSITTFKELADIFRETKALDVAASSMNSINSSINTLLRVVGENTYITDIKHVDILNYRKILLTGEVINPGKPYLNKTGRAPSTVNLLMSLLSEMLKLAMRSQFITHEPYKGIAHLKVSRKRPDPLGVDEYQQLISAMPEKHRLIWIVAVHTGLRHGELCALSWGDVDLVKGEIHVSRNLTDKGLFVPPKTDAGIRTVTLLQPALDALKEQFAVTGHLDKREICFHHREHGMTERQDLRFVFVPQNAREKGHFSKSAISYGWRRGMEKSGIRERHPYQSRHTYACWTLAAGANPSFIASQMGHENAKMVYEVYSRWISDNDNDQVNMLNERMPTTLPPDCPKGRFILKKVV</sequence>
<evidence type="ECO:0000256" key="4">
    <source>
        <dbReference type="PROSITE-ProRule" id="PRU01248"/>
    </source>
</evidence>
<dbReference type="PROSITE" id="PS51900">
    <property type="entry name" value="CB"/>
    <property type="match status" value="1"/>
</dbReference>
<dbReference type="Proteomes" id="UP001175344">
    <property type="component" value="Unassembled WGS sequence"/>
</dbReference>
<evidence type="ECO:0000256" key="1">
    <source>
        <dbReference type="ARBA" id="ARBA00022908"/>
    </source>
</evidence>
<dbReference type="InterPro" id="IPR044068">
    <property type="entry name" value="CB"/>
</dbReference>
<dbReference type="InterPro" id="IPR011010">
    <property type="entry name" value="DNA_brk_join_enz"/>
</dbReference>
<dbReference type="InterPro" id="IPR002104">
    <property type="entry name" value="Integrase_catalytic"/>
</dbReference>
<dbReference type="EMBL" id="JARTQQ020000001">
    <property type="protein sequence ID" value="MEC5729366.1"/>
    <property type="molecule type" value="Genomic_DNA"/>
</dbReference>
<dbReference type="InterPro" id="IPR013762">
    <property type="entry name" value="Integrase-like_cat_sf"/>
</dbReference>
<feature type="domain" description="Tyr recombinase" evidence="5">
    <location>
        <begin position="196"/>
        <end position="402"/>
    </location>
</feature>
<dbReference type="Pfam" id="PF12167">
    <property type="entry name" value="Arm-DNA-bind_2"/>
    <property type="match status" value="1"/>
</dbReference>
<dbReference type="Pfam" id="PF00589">
    <property type="entry name" value="Phage_integrase"/>
    <property type="match status" value="1"/>
</dbReference>
<dbReference type="Gene3D" id="1.10.150.130">
    <property type="match status" value="1"/>
</dbReference>
<reference evidence="7 8" key="1">
    <citation type="journal article" date="2023" name="Nat. Commun.">
        <title>Genomic dissection of endemic carbapenem resistance reveals metallo-beta-lactamase dissemination through clonal, plasmid and integron transfer.</title>
        <authorList>
            <person name="Macesic N."/>
            <person name="Hawkey J."/>
            <person name="Vezina B."/>
            <person name="Wisniewski J.A."/>
            <person name="Cottingham H."/>
            <person name="Blakeway L.V."/>
            <person name="Harshegyi T."/>
            <person name="Pragastis K."/>
            <person name="Badoordeen G.Z."/>
            <person name="Dennison A."/>
            <person name="Spelman D.W."/>
            <person name="Jenney A.W.J."/>
            <person name="Peleg A.Y."/>
        </authorList>
    </citation>
    <scope>NUCLEOTIDE SEQUENCE [LARGE SCALE GENOMIC DNA]</scope>
    <source>
        <strain evidence="7 8">CPO239</strain>
    </source>
</reference>
<protein>
    <submittedName>
        <fullName evidence="7">Site-specific integrase</fullName>
    </submittedName>
</protein>
<keyword evidence="3" id="KW-0233">DNA recombination</keyword>
<dbReference type="InterPro" id="IPR010998">
    <property type="entry name" value="Integrase_recombinase_N"/>
</dbReference>
<dbReference type="PANTHER" id="PTHR30349:SF36">
    <property type="entry name" value="PROPHAGE INTEGRASE INTR-RELATED"/>
    <property type="match status" value="1"/>
</dbReference>
<dbReference type="CDD" id="cd01189">
    <property type="entry name" value="INT_ICEBs1_C_like"/>
    <property type="match status" value="1"/>
</dbReference>
<evidence type="ECO:0000259" key="5">
    <source>
        <dbReference type="PROSITE" id="PS51898"/>
    </source>
</evidence>
<evidence type="ECO:0000256" key="2">
    <source>
        <dbReference type="ARBA" id="ARBA00023125"/>
    </source>
</evidence>
<evidence type="ECO:0000313" key="8">
    <source>
        <dbReference type="Proteomes" id="UP001175344"/>
    </source>
</evidence>
<dbReference type="InterPro" id="IPR050090">
    <property type="entry name" value="Tyrosine_recombinase_XerCD"/>
</dbReference>
<name>A0ABU6KUU4_ENTAS</name>